<sequence>MGLELANNSSGGFVEMEEEVGYNDYELVYRVRKVLNLVSEGETSDYNHLVGVMNTTEYLAPDEVALLVTSLQALSRAVSYIDLEHHLSLISSIFGMSMWNYGPDVMEALAELIVRMATSGKYFESCLDTLIFNFIPPHSFLNLLRQPRGLAKKDQVFNRVHAAMREISRLLPGAPLKLLELIRWRMPVKDGKEAIIVVYVESMLRLESGLFDEFDVNGMLTAVVERLVDLDVDIGWEEILQDDTGKGIFDMELEDAEETQDHAEKDGIEAPKSGQSLSGNVVAEKLDSLMVLTFDYLKSCYEHGRMIKVFQTLLPSFEKTVLNVHKSKFTQFVIFYACALDPEYCGVIFAERLANVFLCKTDDTYPESTRMNAVSYLASYLSRGRFLTSSLVASILKRLVEWCSDYCVLQGGEDKVIKPGSHAIFYAGCQAIMYILCFRMRLLMDDSDLKAQLLHMPLEPILRYRLDPLKVCLPSIVEEFLRQAKAAHLFTVSENFFFENVLESDFSRAYGGMERLDMFFPFDPILLKKCDRFIRPYYIYWSMVKSTYDDDEDGNSSSDEDADENDVEEEDGEEQDIDEFENSLNKMSITPMKKYMKHRMPAKIRPSTSPESI</sequence>
<dbReference type="InterPro" id="IPR007991">
    <property type="entry name" value="RNA_pol_I_trans_ini_fac_RRN3"/>
</dbReference>
<feature type="compositionally biased region" description="Acidic residues" evidence="2">
    <location>
        <begin position="549"/>
        <end position="581"/>
    </location>
</feature>
<evidence type="ECO:0000313" key="4">
    <source>
        <dbReference type="Proteomes" id="UP000541444"/>
    </source>
</evidence>
<dbReference type="SUPFAM" id="SSF48371">
    <property type="entry name" value="ARM repeat"/>
    <property type="match status" value="1"/>
</dbReference>
<feature type="region of interest" description="Disordered" evidence="2">
    <location>
        <begin position="549"/>
        <end position="585"/>
    </location>
</feature>
<comment type="similarity">
    <text evidence="1">Belongs to the RRN3 family.</text>
</comment>
<dbReference type="GO" id="GO:0001042">
    <property type="term" value="F:RNA polymerase I core binding"/>
    <property type="evidence" value="ECO:0007669"/>
    <property type="project" value="TreeGrafter"/>
</dbReference>
<gene>
    <name evidence="3" type="ORF">GIB67_035989</name>
</gene>
<accession>A0A7J7N1I3</accession>
<dbReference type="Pfam" id="PF05327">
    <property type="entry name" value="RRN3"/>
    <property type="match status" value="1"/>
</dbReference>
<dbReference type="OrthoDB" id="26970at2759"/>
<dbReference type="PANTHER" id="PTHR12790">
    <property type="entry name" value="TRANSCRIPTION INITIATION FACTOR IA RRN3"/>
    <property type="match status" value="1"/>
</dbReference>
<dbReference type="GO" id="GO:0001181">
    <property type="term" value="F:RNA polymerase I general transcription initiation factor activity"/>
    <property type="evidence" value="ECO:0007669"/>
    <property type="project" value="InterPro"/>
</dbReference>
<dbReference type="GO" id="GO:0006361">
    <property type="term" value="P:transcription initiation at RNA polymerase I promoter"/>
    <property type="evidence" value="ECO:0007669"/>
    <property type="project" value="InterPro"/>
</dbReference>
<organism evidence="3 4">
    <name type="scientific">Kingdonia uniflora</name>
    <dbReference type="NCBI Taxonomy" id="39325"/>
    <lineage>
        <taxon>Eukaryota</taxon>
        <taxon>Viridiplantae</taxon>
        <taxon>Streptophyta</taxon>
        <taxon>Embryophyta</taxon>
        <taxon>Tracheophyta</taxon>
        <taxon>Spermatophyta</taxon>
        <taxon>Magnoliopsida</taxon>
        <taxon>Ranunculales</taxon>
        <taxon>Circaeasteraceae</taxon>
        <taxon>Kingdonia</taxon>
    </lineage>
</organism>
<evidence type="ECO:0000256" key="1">
    <source>
        <dbReference type="ARBA" id="ARBA00010098"/>
    </source>
</evidence>
<dbReference type="EMBL" id="JACGCM010001155">
    <property type="protein sequence ID" value="KAF6160788.1"/>
    <property type="molecule type" value="Genomic_DNA"/>
</dbReference>
<evidence type="ECO:0008006" key="5">
    <source>
        <dbReference type="Google" id="ProtNLM"/>
    </source>
</evidence>
<dbReference type="PANTHER" id="PTHR12790:SF0">
    <property type="entry name" value="RNA POLYMERASE I-SPECIFIC TRANSCRIPTION INITIATION FACTOR RRN3-RELATED"/>
    <property type="match status" value="1"/>
</dbReference>
<protein>
    <recommendedName>
        <fullName evidence="5">RNA polymerase I-specific transcription initiation factor RRN3</fullName>
    </recommendedName>
</protein>
<proteinExistence type="inferred from homology"/>
<dbReference type="AlphaFoldDB" id="A0A7J7N1I3"/>
<evidence type="ECO:0000256" key="2">
    <source>
        <dbReference type="SAM" id="MobiDB-lite"/>
    </source>
</evidence>
<dbReference type="InterPro" id="IPR016024">
    <property type="entry name" value="ARM-type_fold"/>
</dbReference>
<evidence type="ECO:0000313" key="3">
    <source>
        <dbReference type="EMBL" id="KAF6160788.1"/>
    </source>
</evidence>
<dbReference type="GO" id="GO:0005634">
    <property type="term" value="C:nucleus"/>
    <property type="evidence" value="ECO:0007669"/>
    <property type="project" value="TreeGrafter"/>
</dbReference>
<dbReference type="Proteomes" id="UP000541444">
    <property type="component" value="Unassembled WGS sequence"/>
</dbReference>
<comment type="caution">
    <text evidence="3">The sequence shown here is derived from an EMBL/GenBank/DDBJ whole genome shotgun (WGS) entry which is preliminary data.</text>
</comment>
<reference evidence="3 4" key="1">
    <citation type="journal article" date="2020" name="IScience">
        <title>Genome Sequencing of the Endangered Kingdonia uniflora (Circaeasteraceae, Ranunculales) Reveals Potential Mechanisms of Evolutionary Specialization.</title>
        <authorList>
            <person name="Sun Y."/>
            <person name="Deng T."/>
            <person name="Zhang A."/>
            <person name="Moore M.J."/>
            <person name="Landis J.B."/>
            <person name="Lin N."/>
            <person name="Zhang H."/>
            <person name="Zhang X."/>
            <person name="Huang J."/>
            <person name="Zhang X."/>
            <person name="Sun H."/>
            <person name="Wang H."/>
        </authorList>
    </citation>
    <scope>NUCLEOTIDE SEQUENCE [LARGE SCALE GENOMIC DNA]</scope>
    <source>
        <strain evidence="3">TB1705</strain>
        <tissue evidence="3">Leaf</tissue>
    </source>
</reference>
<keyword evidence="4" id="KW-1185">Reference proteome</keyword>
<name>A0A7J7N1I3_9MAGN</name>